<dbReference type="Pfam" id="PF01184">
    <property type="entry name" value="Gpr1_Fun34_YaaH"/>
    <property type="match status" value="1"/>
</dbReference>
<keyword evidence="8" id="KW-1185">Reference proteome</keyword>
<keyword evidence="3 6" id="KW-0812">Transmembrane</keyword>
<feature type="transmembrane region" description="Helical" evidence="6">
    <location>
        <begin position="156"/>
        <end position="176"/>
    </location>
</feature>
<evidence type="ECO:0000313" key="7">
    <source>
        <dbReference type="EMBL" id="MCX3058843.1"/>
    </source>
</evidence>
<feature type="transmembrane region" description="Helical" evidence="6">
    <location>
        <begin position="45"/>
        <end position="68"/>
    </location>
</feature>
<protein>
    <submittedName>
        <fullName evidence="7">Acetate uptake transporter family protein</fullName>
    </submittedName>
</protein>
<feature type="transmembrane region" description="Helical" evidence="6">
    <location>
        <begin position="102"/>
        <end position="121"/>
    </location>
</feature>
<comment type="caution">
    <text evidence="7">The sequence shown here is derived from an EMBL/GenBank/DDBJ whole genome shotgun (WGS) entry which is preliminary data.</text>
</comment>
<dbReference type="Proteomes" id="UP001163064">
    <property type="component" value="Unassembled WGS sequence"/>
</dbReference>
<dbReference type="RefSeq" id="WP_266596169.1">
    <property type="nucleotide sequence ID" value="NZ_JAPHNL010000023.1"/>
</dbReference>
<dbReference type="InterPro" id="IPR000791">
    <property type="entry name" value="Gpr1/Fun34/SatP-like"/>
</dbReference>
<feature type="transmembrane region" description="Helical" evidence="6">
    <location>
        <begin position="127"/>
        <end position="144"/>
    </location>
</feature>
<sequence>MDNDVSAGSTASAASVSTLGQLALGITLLAFGLGHTQVIHGVTAADAVSIATYVGGVALFVAGLFALREGGLTGAAYAALGAFWFTWGVSSGAAVSANAAGLFMLLFALLALSLTVGSAGAGTFVRGTYGAMFVAFVLLAVAAFGDTQGLAKAGGWIAAVGGLLAWYGATAAVGHLPTALPGRAAGRGVTAHG</sequence>
<evidence type="ECO:0000256" key="4">
    <source>
        <dbReference type="ARBA" id="ARBA00022989"/>
    </source>
</evidence>
<dbReference type="EMBL" id="JAPHNL010000023">
    <property type="protein sequence ID" value="MCX3058843.1"/>
    <property type="molecule type" value="Genomic_DNA"/>
</dbReference>
<feature type="transmembrane region" description="Helical" evidence="6">
    <location>
        <begin position="12"/>
        <end position="33"/>
    </location>
</feature>
<evidence type="ECO:0000256" key="5">
    <source>
        <dbReference type="ARBA" id="ARBA00023136"/>
    </source>
</evidence>
<evidence type="ECO:0000256" key="3">
    <source>
        <dbReference type="ARBA" id="ARBA00022692"/>
    </source>
</evidence>
<keyword evidence="4 6" id="KW-1133">Transmembrane helix</keyword>
<evidence type="ECO:0000256" key="1">
    <source>
        <dbReference type="ARBA" id="ARBA00004141"/>
    </source>
</evidence>
<keyword evidence="5 6" id="KW-0472">Membrane</keyword>
<name>A0ABT3TS46_9ACTN</name>
<evidence type="ECO:0000256" key="2">
    <source>
        <dbReference type="ARBA" id="ARBA00005587"/>
    </source>
</evidence>
<evidence type="ECO:0000313" key="8">
    <source>
        <dbReference type="Proteomes" id="UP001163064"/>
    </source>
</evidence>
<comment type="similarity">
    <text evidence="2">Belongs to the acetate uptake transporter (AceTr) (TC 2.A.96) family.</text>
</comment>
<proteinExistence type="inferred from homology"/>
<gene>
    <name evidence="7" type="ORF">OFY01_03465</name>
</gene>
<comment type="subcellular location">
    <subcellularLocation>
        <location evidence="1">Membrane</location>
        <topology evidence="1">Multi-pass membrane protein</topology>
    </subcellularLocation>
</comment>
<reference evidence="7" key="1">
    <citation type="submission" date="2022-10" db="EMBL/GenBank/DDBJ databases">
        <title>Streptomyces beihaiensis sp. nov., a chitin degrading actinobacterium, isolated from shrimp pond soil.</title>
        <authorList>
            <person name="Xie J."/>
            <person name="Shen N."/>
        </authorList>
    </citation>
    <scope>NUCLEOTIDE SEQUENCE</scope>
    <source>
        <strain evidence="7">GXMU-J5</strain>
    </source>
</reference>
<organism evidence="7 8">
    <name type="scientific">Streptomyces beihaiensis</name>
    <dbReference type="NCBI Taxonomy" id="2984495"/>
    <lineage>
        <taxon>Bacteria</taxon>
        <taxon>Bacillati</taxon>
        <taxon>Actinomycetota</taxon>
        <taxon>Actinomycetes</taxon>
        <taxon>Kitasatosporales</taxon>
        <taxon>Streptomycetaceae</taxon>
        <taxon>Streptomyces</taxon>
    </lineage>
</organism>
<accession>A0ABT3TS46</accession>
<feature type="transmembrane region" description="Helical" evidence="6">
    <location>
        <begin position="74"/>
        <end position="95"/>
    </location>
</feature>
<evidence type="ECO:0000256" key="6">
    <source>
        <dbReference type="SAM" id="Phobius"/>
    </source>
</evidence>